<dbReference type="PROSITE" id="PS50125">
    <property type="entry name" value="GUANYLATE_CYCLASE_2"/>
    <property type="match status" value="1"/>
</dbReference>
<keyword evidence="5" id="KW-1185">Reference proteome</keyword>
<feature type="domain" description="Guanylate cyclase" evidence="3">
    <location>
        <begin position="461"/>
        <end position="593"/>
    </location>
</feature>
<dbReference type="InterPro" id="IPR007890">
    <property type="entry name" value="CHASE2"/>
</dbReference>
<keyword evidence="2" id="KW-1133">Transmembrane helix</keyword>
<evidence type="ECO:0000259" key="3">
    <source>
        <dbReference type="PROSITE" id="PS50125"/>
    </source>
</evidence>
<evidence type="ECO:0000256" key="2">
    <source>
        <dbReference type="SAM" id="Phobius"/>
    </source>
</evidence>
<proteinExistence type="predicted"/>
<dbReference type="SUPFAM" id="SSF55073">
    <property type="entry name" value="Nucleotide cyclase"/>
    <property type="match status" value="1"/>
</dbReference>
<protein>
    <recommendedName>
        <fullName evidence="3">Guanylate cyclase domain-containing protein</fullName>
    </recommendedName>
</protein>
<dbReference type="InterPro" id="IPR029787">
    <property type="entry name" value="Nucleotide_cyclase"/>
</dbReference>
<dbReference type="GO" id="GO:0006171">
    <property type="term" value="P:cAMP biosynthetic process"/>
    <property type="evidence" value="ECO:0007669"/>
    <property type="project" value="TreeGrafter"/>
</dbReference>
<dbReference type="PANTHER" id="PTHR43081">
    <property type="entry name" value="ADENYLATE CYCLASE, TERMINAL-DIFFERENTIATION SPECIFIC-RELATED"/>
    <property type="match status" value="1"/>
</dbReference>
<comment type="caution">
    <text evidence="4">The sequence shown here is derived from an EMBL/GenBank/DDBJ whole genome shotgun (WGS) entry which is preliminary data.</text>
</comment>
<evidence type="ECO:0000313" key="5">
    <source>
        <dbReference type="Proteomes" id="UP000251800"/>
    </source>
</evidence>
<feature type="transmembrane region" description="Helical" evidence="2">
    <location>
        <begin position="367"/>
        <end position="385"/>
    </location>
</feature>
<reference evidence="4 5" key="1">
    <citation type="submission" date="2018-05" db="EMBL/GenBank/DDBJ databases">
        <title>Abyssibacter profundi OUC007T gen. nov., sp. nov, a marine bacterium isolated from seawater of the Mariana Trench.</title>
        <authorList>
            <person name="Zhou S."/>
        </authorList>
    </citation>
    <scope>NUCLEOTIDE SEQUENCE [LARGE SCALE GENOMIC DNA]</scope>
    <source>
        <strain evidence="4 5">OUC007</strain>
    </source>
</reference>
<dbReference type="CDD" id="cd07302">
    <property type="entry name" value="CHD"/>
    <property type="match status" value="1"/>
</dbReference>
<dbReference type="SMART" id="SM01080">
    <property type="entry name" value="CHASE2"/>
    <property type="match status" value="1"/>
</dbReference>
<dbReference type="Gene3D" id="3.30.70.1230">
    <property type="entry name" value="Nucleotide cyclase"/>
    <property type="match status" value="1"/>
</dbReference>
<feature type="region of interest" description="Disordered" evidence="1">
    <location>
        <begin position="1"/>
        <end position="21"/>
    </location>
</feature>
<dbReference type="InterPro" id="IPR001054">
    <property type="entry name" value="A/G_cyclase"/>
</dbReference>
<keyword evidence="2" id="KW-0812">Transmembrane</keyword>
<evidence type="ECO:0000256" key="1">
    <source>
        <dbReference type="SAM" id="MobiDB-lite"/>
    </source>
</evidence>
<dbReference type="GO" id="GO:0035556">
    <property type="term" value="P:intracellular signal transduction"/>
    <property type="evidence" value="ECO:0007669"/>
    <property type="project" value="InterPro"/>
</dbReference>
<keyword evidence="2" id="KW-0472">Membrane</keyword>
<organism evidence="4 5">
    <name type="scientific">Abyssibacter profundi</name>
    <dbReference type="NCBI Taxonomy" id="2182787"/>
    <lineage>
        <taxon>Bacteria</taxon>
        <taxon>Pseudomonadati</taxon>
        <taxon>Pseudomonadota</taxon>
        <taxon>Gammaproteobacteria</taxon>
        <taxon>Chromatiales</taxon>
        <taxon>Oceanococcaceae</taxon>
        <taxon>Abyssibacter</taxon>
    </lineage>
</organism>
<feature type="transmembrane region" description="Helical" evidence="2">
    <location>
        <begin position="391"/>
        <end position="413"/>
    </location>
</feature>
<dbReference type="PANTHER" id="PTHR43081:SF1">
    <property type="entry name" value="ADENYLATE CYCLASE, TERMINAL-DIFFERENTIATION SPECIFIC"/>
    <property type="match status" value="1"/>
</dbReference>
<sequence>MALGLPAGRLDAPPSPGRAGEVPTAGLTMNWVQSRRVWLVAALLLIGLEFHVLGLGRGMDQRLSDQLTRHAAYQHPADPDIVLVTIDDASLNRLAPVLGRFPWPRGVYAELIELLSQFDPKAIVLDVLLTEPDALRPAQDRALAQTLAGCPSCYLPLLLLRNEREQVAAGFDLASLAPQLGLEAAGAQASHPPMLLPVRELIQPGQVGAVNVPLDPDGLLRQYRRRWRAGAWWVPSLPWQVVKNWRPATGSAAPADDLVRLRWSAGTPGWSSYGFATVYEGLINGQDAWSSRLTDKLIIVGATASGLNDFHHTPLGHHTPGMDVLATAARGWWRDDFYRSLDAPMLWGLKWALVLGALACVMLARRWLVSVLLTAGLMMVTLIVMRQAFVGGWYLPLGHAVLIGLSVLIIDLIRRYLVTRQQRQAIRQHFGRFVHPEVVSQLMGMPDVRADARVGRRVPVTVMFSDIRGFTTFSETRSAQVVFNALNGYLERQTAVILRHGGTIDKFIGDGIMAFWGAPLADAHQCEAAVAAACEMLAEAERFSQEWAEELGEPFRIGVGLHQGEAIVGFLGSADRLDYTAIGDVVNLASRIEGLTKGLAPVLVSDTVRKQCDAKRRFTPMGAHTVKGRAEAVELYAPN</sequence>
<dbReference type="Pfam" id="PF05226">
    <property type="entry name" value="CHASE2"/>
    <property type="match status" value="1"/>
</dbReference>
<gene>
    <name evidence="4" type="ORF">DEH80_08190</name>
</gene>
<dbReference type="SMART" id="SM00044">
    <property type="entry name" value="CYCc"/>
    <property type="match status" value="1"/>
</dbReference>
<dbReference type="AlphaFoldDB" id="A0A363ULD5"/>
<dbReference type="InterPro" id="IPR050697">
    <property type="entry name" value="Adenylyl/Guanylyl_Cyclase_3/4"/>
</dbReference>
<accession>A0A363ULD5</accession>
<name>A0A363ULD5_9GAMM</name>
<dbReference type="EMBL" id="QEQK01000006">
    <property type="protein sequence ID" value="PWN56242.1"/>
    <property type="molecule type" value="Genomic_DNA"/>
</dbReference>
<evidence type="ECO:0000313" key="4">
    <source>
        <dbReference type="EMBL" id="PWN56242.1"/>
    </source>
</evidence>
<dbReference type="GO" id="GO:0004016">
    <property type="term" value="F:adenylate cyclase activity"/>
    <property type="evidence" value="ECO:0007669"/>
    <property type="project" value="UniProtKB-ARBA"/>
</dbReference>
<dbReference type="Proteomes" id="UP000251800">
    <property type="component" value="Unassembled WGS sequence"/>
</dbReference>
<dbReference type="Pfam" id="PF00211">
    <property type="entry name" value="Guanylate_cyc"/>
    <property type="match status" value="1"/>
</dbReference>